<dbReference type="EMBL" id="JAENMS010000001">
    <property type="protein sequence ID" value="MBL5932935.1"/>
    <property type="molecule type" value="Genomic_DNA"/>
</dbReference>
<dbReference type="GeneID" id="93308580"/>
<name>A0AAP2A9E0_LELAM</name>
<organism evidence="1 2">
    <name type="scientific">Lelliottia amnigena</name>
    <name type="common">Enterobacter amnigenus</name>
    <dbReference type="NCBI Taxonomy" id="61646"/>
    <lineage>
        <taxon>Bacteria</taxon>
        <taxon>Pseudomonadati</taxon>
        <taxon>Pseudomonadota</taxon>
        <taxon>Gammaproteobacteria</taxon>
        <taxon>Enterobacterales</taxon>
        <taxon>Enterobacteriaceae</taxon>
        <taxon>Lelliottia</taxon>
    </lineage>
</organism>
<accession>A0AAP2A9E0</accession>
<evidence type="ECO:0000313" key="1">
    <source>
        <dbReference type="EMBL" id="MBL5932935.1"/>
    </source>
</evidence>
<protein>
    <submittedName>
        <fullName evidence="1">Uncharacterized protein</fullName>
    </submittedName>
</protein>
<evidence type="ECO:0000313" key="2">
    <source>
        <dbReference type="Proteomes" id="UP000653275"/>
    </source>
</evidence>
<gene>
    <name evidence="1" type="ORF">I7V27_00400</name>
</gene>
<dbReference type="AlphaFoldDB" id="A0AAP2A9E0"/>
<comment type="caution">
    <text evidence="1">The sequence shown here is derived from an EMBL/GenBank/DDBJ whole genome shotgun (WGS) entry which is preliminary data.</text>
</comment>
<dbReference type="Proteomes" id="UP000653275">
    <property type="component" value="Unassembled WGS sequence"/>
</dbReference>
<reference evidence="1" key="1">
    <citation type="submission" date="2020-12" db="EMBL/GenBank/DDBJ databases">
        <title>Draft genome sequence of Enterobacter spp., Lelliottia spp. and Serratia spp. isolated from drinking water reservoirs and lakes.</title>
        <authorList>
            <person name="Reitter C."/>
            <person name="Neuhaus K."/>
            <person name="Huegler M."/>
        </authorList>
    </citation>
    <scope>NUCLEOTIDE SEQUENCE</scope>
    <source>
        <strain evidence="1">TZW15</strain>
    </source>
</reference>
<dbReference type="RefSeq" id="WP_059178402.1">
    <property type="nucleotide sequence ID" value="NZ_CAMTGD010000015.1"/>
</dbReference>
<sequence length="75" mass="8468">MKKVLVFFNSQQAEVINMLKPVTSITRYYPNGDEVSLKIMLTGVHSLTGDHIEIYVASDRELTHDEVVGAVNKYL</sequence>
<proteinExistence type="predicted"/>